<evidence type="ECO:0000256" key="2">
    <source>
        <dbReference type="SAM" id="SignalP"/>
    </source>
</evidence>
<evidence type="ECO:0000313" key="4">
    <source>
        <dbReference type="Proteomes" id="UP000000763"/>
    </source>
</evidence>
<proteinExistence type="predicted"/>
<sequence length="107" mass="11786">SNVVFLACFCVFTSLFAPAGPAGRAGAHQGGGRPRHLLGRRQGARRPRHVSSHRYALRSRLDHFKFGAIWPWCLTRWPAARACRGRLPEAVRDVGAGGDGDGARRRR</sequence>
<feature type="non-terminal residue" evidence="3">
    <location>
        <position position="1"/>
    </location>
</feature>
<reference evidence="4" key="2">
    <citation type="journal article" date="2008" name="Nucleic Acids Res.">
        <title>The rice annotation project database (RAP-DB): 2008 update.</title>
        <authorList>
            <consortium name="The rice annotation project (RAP)"/>
        </authorList>
    </citation>
    <scope>GENOME REANNOTATION</scope>
    <source>
        <strain evidence="4">cv. Nipponbare</strain>
    </source>
</reference>
<dbReference type="Proteomes" id="UP000000763">
    <property type="component" value="Chromosome 5"/>
</dbReference>
<dbReference type="KEGG" id="dosa:Os05g0457200"/>
<organism evidence="3 4">
    <name type="scientific">Oryza sativa subsp. japonica</name>
    <name type="common">Rice</name>
    <dbReference type="NCBI Taxonomy" id="39947"/>
    <lineage>
        <taxon>Eukaryota</taxon>
        <taxon>Viridiplantae</taxon>
        <taxon>Streptophyta</taxon>
        <taxon>Embryophyta</taxon>
        <taxon>Tracheophyta</taxon>
        <taxon>Spermatophyta</taxon>
        <taxon>Magnoliopsida</taxon>
        <taxon>Liliopsida</taxon>
        <taxon>Poales</taxon>
        <taxon>Poaceae</taxon>
        <taxon>BOP clade</taxon>
        <taxon>Oryzoideae</taxon>
        <taxon>Oryzeae</taxon>
        <taxon>Oryzinae</taxon>
        <taxon>Oryza</taxon>
        <taxon>Oryza sativa</taxon>
    </lineage>
</organism>
<evidence type="ECO:0000313" key="3">
    <source>
        <dbReference type="EMBL" id="BAH93183.1"/>
    </source>
</evidence>
<gene>
    <name evidence="3" type="ordered locus">Os05g0457200</name>
</gene>
<accession>C7J241</accession>
<keyword evidence="2" id="KW-0732">Signal</keyword>
<dbReference type="EMBL" id="AP008211">
    <property type="protein sequence ID" value="BAH93183.1"/>
    <property type="molecule type" value="Genomic_DNA"/>
</dbReference>
<feature type="region of interest" description="Disordered" evidence="1">
    <location>
        <begin position="23"/>
        <end position="51"/>
    </location>
</feature>
<feature type="compositionally biased region" description="Basic residues" evidence="1">
    <location>
        <begin position="33"/>
        <end position="51"/>
    </location>
</feature>
<reference evidence="3 4" key="1">
    <citation type="journal article" date="2005" name="Nature">
        <title>The map-based sequence of the rice genome.</title>
        <authorList>
            <consortium name="International rice genome sequencing project (IRGSP)"/>
            <person name="Matsumoto T."/>
            <person name="Wu J."/>
            <person name="Kanamori H."/>
            <person name="Katayose Y."/>
            <person name="Fujisawa M."/>
            <person name="Namiki N."/>
            <person name="Mizuno H."/>
            <person name="Yamamoto K."/>
            <person name="Antonio B.A."/>
            <person name="Baba T."/>
            <person name="Sakata K."/>
            <person name="Nagamura Y."/>
            <person name="Aoki H."/>
            <person name="Arikawa K."/>
            <person name="Arita K."/>
            <person name="Bito T."/>
            <person name="Chiden Y."/>
            <person name="Fujitsuka N."/>
            <person name="Fukunaka R."/>
            <person name="Hamada M."/>
            <person name="Harada C."/>
            <person name="Hayashi A."/>
            <person name="Hijishita S."/>
            <person name="Honda M."/>
            <person name="Hosokawa S."/>
            <person name="Ichikawa Y."/>
            <person name="Idonuma A."/>
            <person name="Iijima M."/>
            <person name="Ikeda M."/>
            <person name="Ikeno M."/>
            <person name="Ito K."/>
            <person name="Ito S."/>
            <person name="Ito T."/>
            <person name="Ito Y."/>
            <person name="Ito Y."/>
            <person name="Iwabuchi A."/>
            <person name="Kamiya K."/>
            <person name="Karasawa W."/>
            <person name="Kurita K."/>
            <person name="Katagiri S."/>
            <person name="Kikuta A."/>
            <person name="Kobayashi H."/>
            <person name="Kobayashi N."/>
            <person name="Machita K."/>
            <person name="Maehara T."/>
            <person name="Masukawa M."/>
            <person name="Mizubayashi T."/>
            <person name="Mukai Y."/>
            <person name="Nagasaki H."/>
            <person name="Nagata Y."/>
            <person name="Naito S."/>
            <person name="Nakashima M."/>
            <person name="Nakama Y."/>
            <person name="Nakamichi Y."/>
            <person name="Nakamura M."/>
            <person name="Meguro A."/>
            <person name="Negishi M."/>
            <person name="Ohta I."/>
            <person name="Ohta T."/>
            <person name="Okamoto M."/>
            <person name="Ono N."/>
            <person name="Saji S."/>
            <person name="Sakaguchi M."/>
            <person name="Sakai K."/>
            <person name="Shibata M."/>
            <person name="Shimokawa T."/>
            <person name="Song J."/>
            <person name="Takazaki Y."/>
            <person name="Terasawa K."/>
            <person name="Tsugane M."/>
            <person name="Tsuji K."/>
            <person name="Ueda S."/>
            <person name="Waki K."/>
            <person name="Yamagata H."/>
            <person name="Yamamoto M."/>
            <person name="Yamamoto S."/>
            <person name="Yamane H."/>
            <person name="Yoshiki S."/>
            <person name="Yoshihara R."/>
            <person name="Yukawa K."/>
            <person name="Zhong H."/>
            <person name="Yano M."/>
            <person name="Yuan Q."/>
            <person name="Ouyang S."/>
            <person name="Liu J."/>
            <person name="Jones K.M."/>
            <person name="Gansberger K."/>
            <person name="Moffat K."/>
            <person name="Hill J."/>
            <person name="Bera J."/>
            <person name="Fadrosh D."/>
            <person name="Jin S."/>
            <person name="Johri S."/>
            <person name="Kim M."/>
            <person name="Overton L."/>
            <person name="Reardon M."/>
            <person name="Tsitrin T."/>
            <person name="Vuong H."/>
            <person name="Weaver B."/>
            <person name="Ciecko A."/>
            <person name="Tallon L."/>
            <person name="Jackson J."/>
            <person name="Pai G."/>
            <person name="Aken S.V."/>
            <person name="Utterback T."/>
            <person name="Reidmuller S."/>
            <person name="Feldblyum T."/>
            <person name="Hsiao J."/>
            <person name="Zismann V."/>
            <person name="Iobst S."/>
            <person name="de Vazeille A.R."/>
            <person name="Buell C.R."/>
            <person name="Ying K."/>
            <person name="Li Y."/>
            <person name="Lu T."/>
            <person name="Huang Y."/>
            <person name="Zhao Q."/>
            <person name="Feng Q."/>
            <person name="Zhang L."/>
            <person name="Zhu J."/>
            <person name="Weng Q."/>
            <person name="Mu J."/>
            <person name="Lu Y."/>
            <person name="Fan D."/>
            <person name="Liu Y."/>
            <person name="Guan J."/>
            <person name="Zhang Y."/>
            <person name="Yu S."/>
            <person name="Liu X."/>
            <person name="Zhang Y."/>
            <person name="Hong G."/>
            <person name="Han B."/>
            <person name="Choisne N."/>
            <person name="Demange N."/>
            <person name="Orjeda G."/>
            <person name="Samain S."/>
            <person name="Cattolico L."/>
            <person name="Pelletier E."/>
            <person name="Couloux A."/>
            <person name="Segurens B."/>
            <person name="Wincker P."/>
            <person name="D'Hont A."/>
            <person name="Scarpelli C."/>
            <person name="Weissenbach J."/>
            <person name="Salanoubat M."/>
            <person name="Quetier F."/>
            <person name="Yu Y."/>
            <person name="Kim H.R."/>
            <person name="Rambo T."/>
            <person name="Currie J."/>
            <person name="Collura K."/>
            <person name="Luo M."/>
            <person name="Yang T."/>
            <person name="Ammiraju J.S.S."/>
            <person name="Engler F."/>
            <person name="Soderlund C."/>
            <person name="Wing R.A."/>
            <person name="Palmer L.E."/>
            <person name="de la Bastide M."/>
            <person name="Spiegel L."/>
            <person name="Nascimento L."/>
            <person name="Zutavern T."/>
            <person name="O'Shaughnessy A."/>
            <person name="Dike S."/>
            <person name="Dedhia N."/>
            <person name="Preston R."/>
            <person name="Balija V."/>
            <person name="McCombie W.R."/>
            <person name="Chow T."/>
            <person name="Chen H."/>
            <person name="Chung M."/>
            <person name="Chen C."/>
            <person name="Shaw J."/>
            <person name="Wu H."/>
            <person name="Hsiao K."/>
            <person name="Chao Y."/>
            <person name="Chu M."/>
            <person name="Cheng C."/>
            <person name="Hour A."/>
            <person name="Lee P."/>
            <person name="Lin S."/>
            <person name="Lin Y."/>
            <person name="Liou J."/>
            <person name="Liu S."/>
            <person name="Hsing Y."/>
            <person name="Raghuvanshi S."/>
            <person name="Mohanty A."/>
            <person name="Bharti A.K."/>
            <person name="Gaur A."/>
            <person name="Gupta V."/>
            <person name="Kumar D."/>
            <person name="Ravi V."/>
            <person name="Vij S."/>
            <person name="Kapur A."/>
            <person name="Khurana P."/>
            <person name="Khurana P."/>
            <person name="Khurana J.P."/>
            <person name="Tyagi A.K."/>
            <person name="Gaikwad K."/>
            <person name="Singh A."/>
            <person name="Dalal V."/>
            <person name="Srivastava S."/>
            <person name="Dixit A."/>
            <person name="Pal A.K."/>
            <person name="Ghazi I.A."/>
            <person name="Yadav M."/>
            <person name="Pandit A."/>
            <person name="Bhargava A."/>
            <person name="Sureshbabu K."/>
            <person name="Batra K."/>
            <person name="Sharma T.R."/>
            <person name="Mohapatra T."/>
            <person name="Singh N.K."/>
            <person name="Messing J."/>
            <person name="Nelson A.B."/>
            <person name="Fuks G."/>
            <person name="Kavchok S."/>
            <person name="Keizer G."/>
            <person name="Linton E."/>
            <person name="Llaca V."/>
            <person name="Song R."/>
            <person name="Tanyolac B."/>
            <person name="Young S."/>
            <person name="Ho-Il K."/>
            <person name="Hahn J.H."/>
            <person name="Sangsakoo G."/>
            <person name="Vanavichit A."/>
            <person name="de Mattos Luiz.A.T."/>
            <person name="Zimmer P.D."/>
            <person name="Malone G."/>
            <person name="Dellagostin O."/>
            <person name="de Oliveira A.C."/>
            <person name="Bevan M."/>
            <person name="Bancroft I."/>
            <person name="Minx P."/>
            <person name="Cordum H."/>
            <person name="Wilson R."/>
            <person name="Cheng Z."/>
            <person name="Jin W."/>
            <person name="Jiang J."/>
            <person name="Leong S.A."/>
            <person name="Iwama H."/>
            <person name="Gojobori T."/>
            <person name="Itoh T."/>
            <person name="Niimura Y."/>
            <person name="Fujii Y."/>
            <person name="Habara T."/>
            <person name="Sakai H."/>
            <person name="Sato Y."/>
            <person name="Wilson G."/>
            <person name="Kumar K."/>
            <person name="McCouch S."/>
            <person name="Juretic N."/>
            <person name="Hoen D."/>
            <person name="Wright S."/>
            <person name="Bruskiewich R."/>
            <person name="Bureau T."/>
            <person name="Miyao A."/>
            <person name="Hirochika H."/>
            <person name="Nishikawa T."/>
            <person name="Kadowaki K."/>
            <person name="Sugiura M."/>
            <person name="Burr B."/>
            <person name="Sasaki T."/>
        </authorList>
    </citation>
    <scope>NUCLEOTIDE SEQUENCE [LARGE SCALE GENOMIC DNA]</scope>
    <source>
        <strain evidence="4">cv. Nipponbare</strain>
    </source>
</reference>
<name>C7J241_ORYSJ</name>
<protein>
    <submittedName>
        <fullName evidence="3">Os05g0457200 protein</fullName>
    </submittedName>
</protein>
<feature type="signal peptide" evidence="2">
    <location>
        <begin position="1"/>
        <end position="21"/>
    </location>
</feature>
<dbReference type="AlphaFoldDB" id="C7J241"/>
<feature type="chain" id="PRO_5002978738" evidence="2">
    <location>
        <begin position="22"/>
        <end position="107"/>
    </location>
</feature>
<evidence type="ECO:0000256" key="1">
    <source>
        <dbReference type="SAM" id="MobiDB-lite"/>
    </source>
</evidence>